<feature type="region of interest" description="Disordered" evidence="1">
    <location>
        <begin position="235"/>
        <end position="257"/>
    </location>
</feature>
<evidence type="ECO:0000256" key="1">
    <source>
        <dbReference type="SAM" id="MobiDB-lite"/>
    </source>
</evidence>
<keyword evidence="3" id="KW-1185">Reference proteome</keyword>
<feature type="region of interest" description="Disordered" evidence="1">
    <location>
        <begin position="81"/>
        <end position="171"/>
    </location>
</feature>
<dbReference type="EMBL" id="JAWIZZ010000073">
    <property type="protein sequence ID" value="KAK5773586.1"/>
    <property type="molecule type" value="Genomic_DNA"/>
</dbReference>
<sequence length="443" mass="48704">MTSPDRDLAARILERAQLAQMTRNLKLGLSQVSSNSIAMSDNNDTGATNTNKHDKENLSLKGQGTQTPSLCLLESKKRITSIPHDSKETSPLKKHLSVTMKKSDTNSSNNNNSSVCTINPVENIPKKDTFIKPKSPMKNKDPNDSSTMKVPSTPKKSSSNSTTLSSSSIHTTPVKRITRISDELDTTDYNSNSHNNIHISNSNSSATNHETDEMINNSTGADLLIYLATSPYSKNDTNSSSKIKIPTTPRTSTFGQLNTDDTVRLSHLKPSLTSPQSTLKNFNYHPNNDMFNKHSINLSPNNMILESPSLYNNNNNNNINNSNANTNNNINNNLLKTPNFNMGDYIHSIFSPSPNINLTTVSKERNIINLKRSSISNSLTQVALLSTSGIPNESLSATITNSTNNHSSNNDDGPIKNYANDHFQEEHLNSTNKSNNTNDNINM</sequence>
<evidence type="ECO:0000313" key="3">
    <source>
        <dbReference type="Proteomes" id="UP001306508"/>
    </source>
</evidence>
<dbReference type="Proteomes" id="UP001306508">
    <property type="component" value="Unassembled WGS sequence"/>
</dbReference>
<feature type="compositionally biased region" description="Low complexity" evidence="1">
    <location>
        <begin position="145"/>
        <end position="171"/>
    </location>
</feature>
<feature type="compositionally biased region" description="Low complexity" evidence="1">
    <location>
        <begin position="398"/>
        <end position="410"/>
    </location>
</feature>
<evidence type="ECO:0000313" key="2">
    <source>
        <dbReference type="EMBL" id="KAK5773586.1"/>
    </source>
</evidence>
<proteinExistence type="predicted"/>
<protein>
    <submittedName>
        <fullName evidence="2">Uncharacterized protein</fullName>
    </submittedName>
</protein>
<organism evidence="2 3">
    <name type="scientific">Arxiozyma heterogenica</name>
    <dbReference type="NCBI Taxonomy" id="278026"/>
    <lineage>
        <taxon>Eukaryota</taxon>
        <taxon>Fungi</taxon>
        <taxon>Dikarya</taxon>
        <taxon>Ascomycota</taxon>
        <taxon>Saccharomycotina</taxon>
        <taxon>Saccharomycetes</taxon>
        <taxon>Saccharomycetales</taxon>
        <taxon>Saccharomycetaceae</taxon>
        <taxon>Arxiozyma</taxon>
    </lineage>
</organism>
<feature type="compositionally biased region" description="Polar residues" evidence="1">
    <location>
        <begin position="36"/>
        <end position="50"/>
    </location>
</feature>
<feature type="region of interest" description="Disordered" evidence="1">
    <location>
        <begin position="393"/>
        <end position="418"/>
    </location>
</feature>
<name>A0AAN7VZ24_9SACH</name>
<dbReference type="AlphaFoldDB" id="A0AAN7VZ24"/>
<gene>
    <name evidence="2" type="ORF">RI543_005103</name>
</gene>
<feature type="region of interest" description="Disordered" evidence="1">
    <location>
        <begin position="186"/>
        <end position="208"/>
    </location>
</feature>
<comment type="caution">
    <text evidence="2">The sequence shown here is derived from an EMBL/GenBank/DDBJ whole genome shotgun (WGS) entry which is preliminary data.</text>
</comment>
<feature type="compositionally biased region" description="Low complexity" evidence="1">
    <location>
        <begin position="190"/>
        <end position="205"/>
    </location>
</feature>
<feature type="region of interest" description="Disordered" evidence="1">
    <location>
        <begin position="36"/>
        <end position="66"/>
    </location>
</feature>
<accession>A0AAN7VZ24</accession>
<reference evidence="3" key="1">
    <citation type="submission" date="2023-07" db="EMBL/GenBank/DDBJ databases">
        <title>A draft genome of Kazachstania heterogenica Y-27499.</title>
        <authorList>
            <person name="Donic C."/>
            <person name="Kralova J.S."/>
            <person name="Fidel L."/>
            <person name="Ben-Dor S."/>
            <person name="Jung S."/>
        </authorList>
    </citation>
    <scope>NUCLEOTIDE SEQUENCE [LARGE SCALE GENOMIC DNA]</scope>
    <source>
        <strain evidence="3">Y27499</strain>
    </source>
</reference>